<dbReference type="SMART" id="SM00220">
    <property type="entry name" value="S_TKc"/>
    <property type="match status" value="1"/>
</dbReference>
<sequence>MAELQRAYPTTAADYKLHEEIGQGVSAVVYRATCLPYMEVVAVKVLDLEKCNNSLDEIRKEAQTMSLINHPNVVKAYCSFVVDVNLWVVMPFLAGGSCLHIMKSAYPEGFDEPVIATVLKETLKALDYLHRHGHIHRDVKAGNILIDTNGTVKLADYGVSAFMFDSGDRQRSRQTFVGTPCWMAPEVMEQVHGYDFRADIWSFGITALELAHGHAPFSKYPPMKVLLMTLQNAPPGLDYPQDKRFSKSFKELIGLCLVKEPGKRPTAEKLLKHSFFKHAKTADYIQRHILDALPPLGERVKNLKAKDAARRAQAKMPMIEQEERSNNEYKRGVSGWNFDLDDLKAQAALMEDDEPPARDDRSRRTSAASVDEYERESPPVSAVPTPSAEREGARFTDVPLPSALSGKSGPSGPSLRGSASDKEMKPLSSTSQREKPKNFSGPLPMGRKEPKHVGRFDVFEDDNDTSPDYRARDRDRLAATIGPTDRLGGSSKDRSGDRGSAVVGPSLSMSRDRDRSGNDSRRDTEYRASEGERRQGGNGGTSSRSTSKDGDGKPAPVVQKKGRFSVSEEVEEPHMHKSASVPDWPADREKEKPAVRFAQTVAGPQSRQELNVLGVSTGGETVPVSAVLPHLQSLMHHAAVQQDVVLALMNSLSPADLRQSYTSRRDLSRTVSAVSGEFSPLDLPTERERELQQQVIELQTKVASLLDDIQTLKGRNAGLERQLNQIHNEEEERRIKAEEEADADHQ</sequence>
<dbReference type="Gene3D" id="3.30.200.20">
    <property type="entry name" value="Phosphorylase Kinase, domain 1"/>
    <property type="match status" value="1"/>
</dbReference>
<dbReference type="SUPFAM" id="SSF56112">
    <property type="entry name" value="Protein kinase-like (PK-like)"/>
    <property type="match status" value="1"/>
</dbReference>
<dbReference type="CDD" id="cd06610">
    <property type="entry name" value="STKc_OSR1_SPAK"/>
    <property type="match status" value="1"/>
</dbReference>
<keyword evidence="6" id="KW-0418">Kinase</keyword>
<dbReference type="InterPro" id="IPR017441">
    <property type="entry name" value="Protein_kinase_ATP_BS"/>
</dbReference>
<dbReference type="Proteomes" id="UP000054558">
    <property type="component" value="Unassembled WGS sequence"/>
</dbReference>
<dbReference type="STRING" id="105231.A0A1Y1IQ85"/>
<dbReference type="GO" id="GO:0004672">
    <property type="term" value="F:protein kinase activity"/>
    <property type="evidence" value="ECO:0007669"/>
    <property type="project" value="InterPro"/>
</dbReference>
<proteinExistence type="inferred from homology"/>
<protein>
    <submittedName>
        <fullName evidence="6">Serine Threonine protein kinase</fullName>
    </submittedName>
</protein>
<dbReference type="InterPro" id="IPR047173">
    <property type="entry name" value="STRAD_A/B-like"/>
</dbReference>
<feature type="compositionally biased region" description="Basic and acidic residues" evidence="4">
    <location>
        <begin position="510"/>
        <end position="535"/>
    </location>
</feature>
<keyword evidence="7" id="KW-1185">Reference proteome</keyword>
<dbReference type="FunFam" id="3.30.200.20:FF:000099">
    <property type="entry name" value="Serine/threonine-protein kinase BLUS1"/>
    <property type="match status" value="1"/>
</dbReference>
<reference evidence="6 7" key="1">
    <citation type="journal article" date="2014" name="Nat. Commun.">
        <title>Klebsormidium flaccidum genome reveals primary factors for plant terrestrial adaptation.</title>
        <authorList>
            <person name="Hori K."/>
            <person name="Maruyama F."/>
            <person name="Fujisawa T."/>
            <person name="Togashi T."/>
            <person name="Yamamoto N."/>
            <person name="Seo M."/>
            <person name="Sato S."/>
            <person name="Yamada T."/>
            <person name="Mori H."/>
            <person name="Tajima N."/>
            <person name="Moriyama T."/>
            <person name="Ikeuchi M."/>
            <person name="Watanabe M."/>
            <person name="Wada H."/>
            <person name="Kobayashi K."/>
            <person name="Saito M."/>
            <person name="Masuda T."/>
            <person name="Sasaki-Sekimoto Y."/>
            <person name="Mashiguchi K."/>
            <person name="Awai K."/>
            <person name="Shimojima M."/>
            <person name="Masuda S."/>
            <person name="Iwai M."/>
            <person name="Nobusawa T."/>
            <person name="Narise T."/>
            <person name="Kondo S."/>
            <person name="Saito H."/>
            <person name="Sato R."/>
            <person name="Murakawa M."/>
            <person name="Ihara Y."/>
            <person name="Oshima-Yamada Y."/>
            <person name="Ohtaka K."/>
            <person name="Satoh M."/>
            <person name="Sonobe K."/>
            <person name="Ishii M."/>
            <person name="Ohtani R."/>
            <person name="Kanamori-Sato M."/>
            <person name="Honoki R."/>
            <person name="Miyazaki D."/>
            <person name="Mochizuki H."/>
            <person name="Umetsu J."/>
            <person name="Higashi K."/>
            <person name="Shibata D."/>
            <person name="Kamiya Y."/>
            <person name="Sato N."/>
            <person name="Nakamura Y."/>
            <person name="Tabata S."/>
            <person name="Ida S."/>
            <person name="Kurokawa K."/>
            <person name="Ohta H."/>
        </authorList>
    </citation>
    <scope>NUCLEOTIDE SEQUENCE [LARGE SCALE GENOMIC DNA]</scope>
    <source>
        <strain evidence="6 7">NIES-2285</strain>
    </source>
</reference>
<dbReference type="GO" id="GO:0005524">
    <property type="term" value="F:ATP binding"/>
    <property type="evidence" value="ECO:0007669"/>
    <property type="project" value="UniProtKB-UniRule"/>
</dbReference>
<comment type="similarity">
    <text evidence="1">Belongs to the protein kinase superfamily. STE Ser/Thr protein kinase family. STE20 subfamily.</text>
</comment>
<accession>A0A1Y1IQ85</accession>
<evidence type="ECO:0000256" key="3">
    <source>
        <dbReference type="SAM" id="Coils"/>
    </source>
</evidence>
<evidence type="ECO:0000256" key="1">
    <source>
        <dbReference type="ARBA" id="ARBA00008874"/>
    </source>
</evidence>
<keyword evidence="6" id="KW-0808">Transferase</keyword>
<dbReference type="Gene3D" id="1.10.510.10">
    <property type="entry name" value="Transferase(Phosphotransferase) domain 1"/>
    <property type="match status" value="1"/>
</dbReference>
<dbReference type="Pfam" id="PF00069">
    <property type="entry name" value="Pkinase"/>
    <property type="match status" value="1"/>
</dbReference>
<dbReference type="EMBL" id="DF238122">
    <property type="protein sequence ID" value="GAQ92864.1"/>
    <property type="molecule type" value="Genomic_DNA"/>
</dbReference>
<name>A0A1Y1IQ85_KLENI</name>
<feature type="compositionally biased region" description="Low complexity" evidence="4">
    <location>
        <begin position="399"/>
        <end position="418"/>
    </location>
</feature>
<dbReference type="PROSITE" id="PS50011">
    <property type="entry name" value="PROTEIN_KINASE_DOM"/>
    <property type="match status" value="1"/>
</dbReference>
<evidence type="ECO:0000313" key="7">
    <source>
        <dbReference type="Proteomes" id="UP000054558"/>
    </source>
</evidence>
<dbReference type="InterPro" id="IPR011009">
    <property type="entry name" value="Kinase-like_dom_sf"/>
</dbReference>
<evidence type="ECO:0000256" key="2">
    <source>
        <dbReference type="PROSITE-ProRule" id="PRU10141"/>
    </source>
</evidence>
<feature type="binding site" evidence="2">
    <location>
        <position position="44"/>
    </location>
    <ligand>
        <name>ATP</name>
        <dbReference type="ChEBI" id="CHEBI:30616"/>
    </ligand>
</feature>
<dbReference type="OrthoDB" id="248923at2759"/>
<organism evidence="6 7">
    <name type="scientific">Klebsormidium nitens</name>
    <name type="common">Green alga</name>
    <name type="synonym">Ulothrix nitens</name>
    <dbReference type="NCBI Taxonomy" id="105231"/>
    <lineage>
        <taxon>Eukaryota</taxon>
        <taxon>Viridiplantae</taxon>
        <taxon>Streptophyta</taxon>
        <taxon>Klebsormidiophyceae</taxon>
        <taxon>Klebsormidiales</taxon>
        <taxon>Klebsormidiaceae</taxon>
        <taxon>Klebsormidium</taxon>
    </lineage>
</organism>
<dbReference type="PANTHER" id="PTHR48014:SF21">
    <property type="entry name" value="SERINE_THREONINE-PROTEIN KINASE FRAY2"/>
    <property type="match status" value="1"/>
</dbReference>
<keyword evidence="2" id="KW-0067">ATP-binding</keyword>
<evidence type="ECO:0000259" key="5">
    <source>
        <dbReference type="PROSITE" id="PS50011"/>
    </source>
</evidence>
<feature type="compositionally biased region" description="Low complexity" evidence="4">
    <location>
        <begin position="378"/>
        <end position="387"/>
    </location>
</feature>
<feature type="domain" description="Protein kinase" evidence="5">
    <location>
        <begin position="15"/>
        <end position="276"/>
    </location>
</feature>
<dbReference type="AlphaFoldDB" id="A0A1Y1IQ85"/>
<dbReference type="OMA" id="CKPSAFE"/>
<feature type="compositionally biased region" description="Basic and acidic residues" evidence="4">
    <location>
        <begin position="446"/>
        <end position="458"/>
    </location>
</feature>
<dbReference type="PROSITE" id="PS00107">
    <property type="entry name" value="PROTEIN_KINASE_ATP"/>
    <property type="match status" value="1"/>
</dbReference>
<gene>
    <name evidence="6" type="ORF">KFL_011730020</name>
</gene>
<keyword evidence="3" id="KW-0175">Coiled coil</keyword>
<dbReference type="InterPro" id="IPR000719">
    <property type="entry name" value="Prot_kinase_dom"/>
</dbReference>
<feature type="compositionally biased region" description="Basic and acidic residues" evidence="4">
    <location>
        <begin position="467"/>
        <end position="477"/>
    </location>
</feature>
<dbReference type="FunFam" id="1.10.510.10:FF:000208">
    <property type="entry name" value="serine/threonine-protein kinase BLUS1 isoform X1"/>
    <property type="match status" value="1"/>
</dbReference>
<evidence type="ECO:0000313" key="6">
    <source>
        <dbReference type="EMBL" id="GAQ92864.1"/>
    </source>
</evidence>
<evidence type="ECO:0000256" key="4">
    <source>
        <dbReference type="SAM" id="MobiDB-lite"/>
    </source>
</evidence>
<feature type="coiled-coil region" evidence="3">
    <location>
        <begin position="688"/>
        <end position="740"/>
    </location>
</feature>
<keyword evidence="2" id="KW-0547">Nucleotide-binding</keyword>
<dbReference type="GO" id="GO:0043539">
    <property type="term" value="F:protein serine/threonine kinase activator activity"/>
    <property type="evidence" value="ECO:0007669"/>
    <property type="project" value="InterPro"/>
</dbReference>
<dbReference type="PANTHER" id="PTHR48014">
    <property type="entry name" value="SERINE/THREONINE-PROTEIN KINASE FRAY2"/>
    <property type="match status" value="1"/>
</dbReference>
<feature type="region of interest" description="Disordered" evidence="4">
    <location>
        <begin position="350"/>
        <end position="587"/>
    </location>
</feature>
<feature type="region of interest" description="Disordered" evidence="4">
    <location>
        <begin position="308"/>
        <end position="327"/>
    </location>
</feature>